<organism evidence="2 3">
    <name type="scientific">Flavobacterium tructae</name>
    <dbReference type="NCBI Taxonomy" id="1114873"/>
    <lineage>
        <taxon>Bacteria</taxon>
        <taxon>Pseudomonadati</taxon>
        <taxon>Bacteroidota</taxon>
        <taxon>Flavobacteriia</taxon>
        <taxon>Flavobacteriales</taxon>
        <taxon>Flavobacteriaceae</taxon>
        <taxon>Flavobacterium</taxon>
    </lineage>
</organism>
<dbReference type="PANTHER" id="PTHR47893">
    <property type="entry name" value="REGULATORY PROTEIN PCHR"/>
    <property type="match status" value="1"/>
</dbReference>
<dbReference type="EMBL" id="MUHG01000016">
    <property type="protein sequence ID" value="OXB20169.1"/>
    <property type="molecule type" value="Genomic_DNA"/>
</dbReference>
<sequence length="289" mass="33858">MTHLLKPAFESRNTVLYLYSESKSYQLTAPLRIKQHANHDDLYIINFDLSEEFNWIQIRDISYKIGSLTNLGLFVWKNSIENIYEHAAGKRIFTMRLIVDQKLLRPMYVHKLNDKFESKELCFHDLIDSNSRILIDSIKNKDVLNQFSSFYLKGVALKLLGNFIQRYSDTVLPSCRIKKTDLTGMEISKKYLLHNLKNKFPGIAELSKVANMSTSKYKRLFKEIEGVTPNDFFKKEKIILAHQLLCSGSYDSIVRLAYDLNFTRVDYFSKKYFKVFGRNPSEDLIEKCK</sequence>
<protein>
    <recommendedName>
        <fullName evidence="1">HTH araC/xylS-type domain-containing protein</fullName>
    </recommendedName>
</protein>
<evidence type="ECO:0000259" key="1">
    <source>
        <dbReference type="PROSITE" id="PS01124"/>
    </source>
</evidence>
<dbReference type="RefSeq" id="WP_070908170.1">
    <property type="nucleotide sequence ID" value="NZ_MIKE01000025.1"/>
</dbReference>
<reference evidence="2 3" key="1">
    <citation type="submission" date="2016-11" db="EMBL/GenBank/DDBJ databases">
        <title>Whole genomes of Flavobacteriaceae.</title>
        <authorList>
            <person name="Stine C."/>
            <person name="Li C."/>
            <person name="Tadesse D."/>
        </authorList>
    </citation>
    <scope>NUCLEOTIDE SEQUENCE [LARGE SCALE GENOMIC DNA]</scope>
    <source>
        <strain evidence="2 3">ATCC BAA-2541</strain>
    </source>
</reference>
<dbReference type="Proteomes" id="UP000198319">
    <property type="component" value="Unassembled WGS sequence"/>
</dbReference>
<dbReference type="SMART" id="SM00342">
    <property type="entry name" value="HTH_ARAC"/>
    <property type="match status" value="1"/>
</dbReference>
<dbReference type="PROSITE" id="PS01124">
    <property type="entry name" value="HTH_ARAC_FAMILY_2"/>
    <property type="match status" value="1"/>
</dbReference>
<dbReference type="PANTHER" id="PTHR47893:SF1">
    <property type="entry name" value="REGULATORY PROTEIN PCHR"/>
    <property type="match status" value="1"/>
</dbReference>
<evidence type="ECO:0000313" key="3">
    <source>
        <dbReference type="Proteomes" id="UP000198319"/>
    </source>
</evidence>
<name>A0ABX4D965_9FLAO</name>
<feature type="domain" description="HTH araC/xylS-type" evidence="1">
    <location>
        <begin position="186"/>
        <end position="286"/>
    </location>
</feature>
<gene>
    <name evidence="2" type="ORF">B0A71_08955</name>
</gene>
<keyword evidence="3" id="KW-1185">Reference proteome</keyword>
<evidence type="ECO:0000313" key="2">
    <source>
        <dbReference type="EMBL" id="OXB20169.1"/>
    </source>
</evidence>
<dbReference type="InterPro" id="IPR053142">
    <property type="entry name" value="PchR_regulatory_protein"/>
</dbReference>
<accession>A0ABX4D965</accession>
<dbReference type="InterPro" id="IPR018060">
    <property type="entry name" value="HTH_AraC"/>
</dbReference>
<dbReference type="Gene3D" id="1.10.10.60">
    <property type="entry name" value="Homeodomain-like"/>
    <property type="match status" value="1"/>
</dbReference>
<proteinExistence type="predicted"/>
<dbReference type="Pfam" id="PF12833">
    <property type="entry name" value="HTH_18"/>
    <property type="match status" value="1"/>
</dbReference>
<comment type="caution">
    <text evidence="2">The sequence shown here is derived from an EMBL/GenBank/DDBJ whole genome shotgun (WGS) entry which is preliminary data.</text>
</comment>